<evidence type="ECO:0000256" key="1">
    <source>
        <dbReference type="PROSITE-ProRule" id="PRU00023"/>
    </source>
</evidence>
<evidence type="ECO:0000313" key="4">
    <source>
        <dbReference type="Proteomes" id="UP000234275"/>
    </source>
</evidence>
<keyword evidence="4" id="KW-1185">Reference proteome</keyword>
<dbReference type="SUPFAM" id="SSF48403">
    <property type="entry name" value="Ankyrin repeat"/>
    <property type="match status" value="1"/>
</dbReference>
<dbReference type="PROSITE" id="PS50297">
    <property type="entry name" value="ANK_REP_REGION"/>
    <property type="match status" value="1"/>
</dbReference>
<evidence type="ECO:0000256" key="2">
    <source>
        <dbReference type="SAM" id="MobiDB-lite"/>
    </source>
</evidence>
<keyword evidence="1" id="KW-0040">ANK repeat</keyword>
<dbReference type="Proteomes" id="UP000234275">
    <property type="component" value="Unassembled WGS sequence"/>
</dbReference>
<gene>
    <name evidence="3" type="ORF">P170DRAFT_135728</name>
</gene>
<feature type="repeat" description="ANK" evidence="1">
    <location>
        <begin position="19"/>
        <end position="51"/>
    </location>
</feature>
<dbReference type="PROSITE" id="PS50088">
    <property type="entry name" value="ANK_REPEAT"/>
    <property type="match status" value="1"/>
</dbReference>
<dbReference type="VEuPathDB" id="FungiDB:P170DRAFT_135728"/>
<dbReference type="RefSeq" id="XP_024705390.1">
    <property type="nucleotide sequence ID" value="XM_024842439.1"/>
</dbReference>
<feature type="region of interest" description="Disordered" evidence="2">
    <location>
        <begin position="89"/>
        <end position="147"/>
    </location>
</feature>
<sequence length="208" mass="22822">MCMILLRHGAQVNMKNERTGEVLLHWAIRGGHIAVTELLLANKADKSLVDLSEIRKEYPVKENDFQLCKVLLETAPNASDQLNDLSVVEADEEASRTSTPTIPPCQTTDHAAQREEVTKGSSTNSIKDMPFSELLAPPPQIVPSRVSVGSPSGDDYCCTEALTMSQAAACQYLHRQEALHPVPKVVYWSLRTSQPPVTPELDIKFGAS</sequence>
<accession>A0A2I2GB26</accession>
<organism evidence="3 4">
    <name type="scientific">Aspergillus steynii IBT 23096</name>
    <dbReference type="NCBI Taxonomy" id="1392250"/>
    <lineage>
        <taxon>Eukaryota</taxon>
        <taxon>Fungi</taxon>
        <taxon>Dikarya</taxon>
        <taxon>Ascomycota</taxon>
        <taxon>Pezizomycotina</taxon>
        <taxon>Eurotiomycetes</taxon>
        <taxon>Eurotiomycetidae</taxon>
        <taxon>Eurotiales</taxon>
        <taxon>Aspergillaceae</taxon>
        <taxon>Aspergillus</taxon>
        <taxon>Aspergillus subgen. Circumdati</taxon>
    </lineage>
</organism>
<dbReference type="AlphaFoldDB" id="A0A2I2GB26"/>
<comment type="caution">
    <text evidence="3">The sequence shown here is derived from an EMBL/GenBank/DDBJ whole genome shotgun (WGS) entry which is preliminary data.</text>
</comment>
<feature type="compositionally biased region" description="Polar residues" evidence="2">
    <location>
        <begin position="96"/>
        <end position="110"/>
    </location>
</feature>
<dbReference type="Pfam" id="PF00023">
    <property type="entry name" value="Ank"/>
    <property type="match status" value="1"/>
</dbReference>
<evidence type="ECO:0000313" key="3">
    <source>
        <dbReference type="EMBL" id="PLB50088.1"/>
    </source>
</evidence>
<dbReference type="InterPro" id="IPR002110">
    <property type="entry name" value="Ankyrin_rpt"/>
</dbReference>
<dbReference type="InterPro" id="IPR036770">
    <property type="entry name" value="Ankyrin_rpt-contain_sf"/>
</dbReference>
<dbReference type="Gene3D" id="1.25.40.20">
    <property type="entry name" value="Ankyrin repeat-containing domain"/>
    <property type="match status" value="1"/>
</dbReference>
<dbReference type="GeneID" id="36550136"/>
<proteinExistence type="predicted"/>
<reference evidence="3 4" key="1">
    <citation type="submission" date="2016-12" db="EMBL/GenBank/DDBJ databases">
        <title>The genomes of Aspergillus section Nigri reveals drivers in fungal speciation.</title>
        <authorList>
            <consortium name="DOE Joint Genome Institute"/>
            <person name="Vesth T.C."/>
            <person name="Nybo J."/>
            <person name="Theobald S."/>
            <person name="Brandl J."/>
            <person name="Frisvad J.C."/>
            <person name="Nielsen K.F."/>
            <person name="Lyhne E.K."/>
            <person name="Kogle M.E."/>
            <person name="Kuo A."/>
            <person name="Riley R."/>
            <person name="Clum A."/>
            <person name="Nolan M."/>
            <person name="Lipzen A."/>
            <person name="Salamov A."/>
            <person name="Henrissat B."/>
            <person name="Wiebenga A."/>
            <person name="De Vries R.P."/>
            <person name="Grigoriev I.V."/>
            <person name="Mortensen U.H."/>
            <person name="Andersen M.R."/>
            <person name="Baker S.E."/>
        </authorList>
    </citation>
    <scope>NUCLEOTIDE SEQUENCE [LARGE SCALE GENOMIC DNA]</scope>
    <source>
        <strain evidence="3 4">IBT 23096</strain>
    </source>
</reference>
<dbReference type="EMBL" id="MSFO01000003">
    <property type="protein sequence ID" value="PLB50088.1"/>
    <property type="molecule type" value="Genomic_DNA"/>
</dbReference>
<name>A0A2I2GB26_9EURO</name>
<dbReference type="OrthoDB" id="4476201at2759"/>
<protein>
    <submittedName>
        <fullName evidence="3">Uncharacterized protein</fullName>
    </submittedName>
</protein>